<feature type="transmembrane region" description="Helical" evidence="7">
    <location>
        <begin position="7"/>
        <end position="24"/>
    </location>
</feature>
<dbReference type="EMBL" id="QXXQ01000001">
    <property type="protein sequence ID" value="RID93488.1"/>
    <property type="molecule type" value="Genomic_DNA"/>
</dbReference>
<dbReference type="SUPFAM" id="SSF116726">
    <property type="entry name" value="TrkA C-terminal domain-like"/>
    <property type="match status" value="2"/>
</dbReference>
<dbReference type="OrthoDB" id="9809303at2"/>
<dbReference type="PROSITE" id="PS51202">
    <property type="entry name" value="RCK_C"/>
    <property type="match status" value="2"/>
</dbReference>
<feature type="transmembrane region" description="Helical" evidence="7">
    <location>
        <begin position="94"/>
        <end position="117"/>
    </location>
</feature>
<organism evidence="9 10">
    <name type="scientific">Gemmobacter lutimaris</name>
    <dbReference type="NCBI Taxonomy" id="2306023"/>
    <lineage>
        <taxon>Bacteria</taxon>
        <taxon>Pseudomonadati</taxon>
        <taxon>Pseudomonadota</taxon>
        <taxon>Alphaproteobacteria</taxon>
        <taxon>Rhodobacterales</taxon>
        <taxon>Paracoccaceae</taxon>
        <taxon>Gemmobacter</taxon>
    </lineage>
</organism>
<dbReference type="GO" id="GO:0008324">
    <property type="term" value="F:monoatomic cation transmembrane transporter activity"/>
    <property type="evidence" value="ECO:0007669"/>
    <property type="project" value="InterPro"/>
</dbReference>
<keyword evidence="2" id="KW-0813">Transport</keyword>
<evidence type="ECO:0000259" key="8">
    <source>
        <dbReference type="PROSITE" id="PS51202"/>
    </source>
</evidence>
<keyword evidence="5 7" id="KW-1133">Transmembrane helix</keyword>
<feature type="transmembrane region" description="Helical" evidence="7">
    <location>
        <begin position="505"/>
        <end position="522"/>
    </location>
</feature>
<dbReference type="PANTHER" id="PTHR43652:SF2">
    <property type="entry name" value="BASIC AMINO ACID ANTIPORTER YFCC-RELATED"/>
    <property type="match status" value="1"/>
</dbReference>
<evidence type="ECO:0000313" key="10">
    <source>
        <dbReference type="Proteomes" id="UP000266649"/>
    </source>
</evidence>
<keyword evidence="4" id="KW-0677">Repeat</keyword>
<evidence type="ECO:0000256" key="4">
    <source>
        <dbReference type="ARBA" id="ARBA00022737"/>
    </source>
</evidence>
<evidence type="ECO:0000256" key="5">
    <source>
        <dbReference type="ARBA" id="ARBA00022989"/>
    </source>
</evidence>
<dbReference type="Gene3D" id="3.30.70.1450">
    <property type="entry name" value="Regulator of K+ conductance, C-terminal domain"/>
    <property type="match status" value="2"/>
</dbReference>
<dbReference type="InterPro" id="IPR051679">
    <property type="entry name" value="DASS-Related_Transporters"/>
</dbReference>
<feature type="transmembrane region" description="Helical" evidence="7">
    <location>
        <begin position="397"/>
        <end position="413"/>
    </location>
</feature>
<comment type="subcellular location">
    <subcellularLocation>
        <location evidence="1">Membrane</location>
        <topology evidence="1">Multi-pass membrane protein</topology>
    </subcellularLocation>
</comment>
<dbReference type="GO" id="GO:0005886">
    <property type="term" value="C:plasma membrane"/>
    <property type="evidence" value="ECO:0007669"/>
    <property type="project" value="TreeGrafter"/>
</dbReference>
<reference evidence="9 10" key="1">
    <citation type="submission" date="2018-09" db="EMBL/GenBank/DDBJ databases">
        <title>Gemmobacter lutimaris sp. nov., a marine bacterium isolated from tidal flat.</title>
        <authorList>
            <person name="Lee D.W."/>
            <person name="Yoo Y."/>
            <person name="Kim J.-J."/>
            <person name="Kim B.S."/>
        </authorList>
    </citation>
    <scope>NUCLEOTIDE SEQUENCE [LARGE SCALE GENOMIC DNA]</scope>
    <source>
        <strain evidence="9 10">YJ-T1-11</strain>
    </source>
</reference>
<feature type="transmembrane region" description="Helical" evidence="7">
    <location>
        <begin position="567"/>
        <end position="587"/>
    </location>
</feature>
<dbReference type="Pfam" id="PF03600">
    <property type="entry name" value="CitMHS"/>
    <property type="match status" value="1"/>
</dbReference>
<evidence type="ECO:0000256" key="2">
    <source>
        <dbReference type="ARBA" id="ARBA00022448"/>
    </source>
</evidence>
<dbReference type="InterPro" id="IPR006037">
    <property type="entry name" value="RCK_C"/>
</dbReference>
<feature type="domain" description="RCK C-terminal" evidence="8">
    <location>
        <begin position="205"/>
        <end position="291"/>
    </location>
</feature>
<name>A0A398BYI0_9RHOB</name>
<keyword evidence="6 7" id="KW-0472">Membrane</keyword>
<dbReference type="Pfam" id="PF02080">
    <property type="entry name" value="TrkA_C"/>
    <property type="match status" value="1"/>
</dbReference>
<feature type="transmembrane region" description="Helical" evidence="7">
    <location>
        <begin position="172"/>
        <end position="197"/>
    </location>
</feature>
<feature type="transmembrane region" description="Helical" evidence="7">
    <location>
        <begin position="528"/>
        <end position="546"/>
    </location>
</feature>
<dbReference type="RefSeq" id="WP_119132903.1">
    <property type="nucleotide sequence ID" value="NZ_QXXQ01000001.1"/>
</dbReference>
<sequence>MTTDQGLSLALICATVLLFLSGRLRHDIVALSALIAAVALGLVPAAEAFDGFAQPAVITVACVLVLSRALQISGAVDWLARNALPASGGPVRTLLTLCGLGAFLSAFMNNVGALALLMPVALQIAPRAGLSAGQALMPLAFGTVLGGTVTLIGTPPNLIVAGFRARTGDAPFAMFDFTPVGLAVTLAGIAFITLIGWRLVPKRQGSAGEDFDTGAYMAELAVPAEASAIGMTLAEIEAKLAEAGGQIVALERRGTWLTAPRASRKVIEGDLLVMEADLATLIEAAQPLGLKLAERDPEQETRRNDEVLLREYVVRPDSALAGSTPADLGLRSRYGINLLAVARSGKRAATRLREWRIRAGDVLLLQGSVEALSGFTAHAGFIPLAERDLHLPRPRQALLASGIMAAAVAAAALGLAPPAIAFTCGMLAVMITRLVPLSDIYDSIDWSVIVLLAAMMPVADAMDRSGTAQLMAETLMTYVAQGNAVLALGLILVVTMTLSDVMNNAATAAVMCPIALGAAGTLGVNPDAFLMAVAVGASCSFLTPIGHQNNTLILGPGGFRFGDYWRLGLPLEAVVTAVAIPMILWAFPLQAVASNP</sequence>
<dbReference type="InterPro" id="IPR036721">
    <property type="entry name" value="RCK_C_sf"/>
</dbReference>
<feature type="transmembrane region" description="Helical" evidence="7">
    <location>
        <begin position="479"/>
        <end position="498"/>
    </location>
</feature>
<feature type="domain" description="RCK C-terminal" evidence="8">
    <location>
        <begin position="297"/>
        <end position="381"/>
    </location>
</feature>
<accession>A0A398BYI0</accession>
<dbReference type="Proteomes" id="UP000266649">
    <property type="component" value="Unassembled WGS sequence"/>
</dbReference>
<feature type="transmembrane region" description="Helical" evidence="7">
    <location>
        <begin position="129"/>
        <end position="152"/>
    </location>
</feature>
<dbReference type="AlphaFoldDB" id="A0A398BYI0"/>
<dbReference type="PANTHER" id="PTHR43652">
    <property type="entry name" value="BASIC AMINO ACID ANTIPORTER YFCC-RELATED"/>
    <property type="match status" value="1"/>
</dbReference>
<evidence type="ECO:0000313" key="9">
    <source>
        <dbReference type="EMBL" id="RID93488.1"/>
    </source>
</evidence>
<dbReference type="InterPro" id="IPR004680">
    <property type="entry name" value="Cit_transptr-like_dom"/>
</dbReference>
<keyword evidence="3 7" id="KW-0812">Transmembrane</keyword>
<protein>
    <submittedName>
        <fullName evidence="9">SLC13 family permease</fullName>
    </submittedName>
</protein>
<evidence type="ECO:0000256" key="3">
    <source>
        <dbReference type="ARBA" id="ARBA00022692"/>
    </source>
</evidence>
<dbReference type="GO" id="GO:0006813">
    <property type="term" value="P:potassium ion transport"/>
    <property type="evidence" value="ECO:0007669"/>
    <property type="project" value="InterPro"/>
</dbReference>
<evidence type="ECO:0000256" key="7">
    <source>
        <dbReference type="SAM" id="Phobius"/>
    </source>
</evidence>
<comment type="caution">
    <text evidence="9">The sequence shown here is derived from an EMBL/GenBank/DDBJ whole genome shotgun (WGS) entry which is preliminary data.</text>
</comment>
<keyword evidence="10" id="KW-1185">Reference proteome</keyword>
<feature type="transmembrane region" description="Helical" evidence="7">
    <location>
        <begin position="30"/>
        <end position="49"/>
    </location>
</feature>
<proteinExistence type="predicted"/>
<gene>
    <name evidence="9" type="ORF">D2N39_00745</name>
</gene>
<evidence type="ECO:0000256" key="1">
    <source>
        <dbReference type="ARBA" id="ARBA00004141"/>
    </source>
</evidence>
<evidence type="ECO:0000256" key="6">
    <source>
        <dbReference type="ARBA" id="ARBA00023136"/>
    </source>
</evidence>